<keyword evidence="1" id="KW-1185">Reference proteome</keyword>
<name>A0A915HGC6_ROMCU</name>
<dbReference type="Proteomes" id="UP000887565">
    <property type="component" value="Unplaced"/>
</dbReference>
<protein>
    <submittedName>
        <fullName evidence="2">Uncharacterized protein</fullName>
    </submittedName>
</protein>
<evidence type="ECO:0000313" key="2">
    <source>
        <dbReference type="WBParaSite" id="nRc.2.0.1.t00355-RA"/>
    </source>
</evidence>
<evidence type="ECO:0000313" key="1">
    <source>
        <dbReference type="Proteomes" id="UP000887565"/>
    </source>
</evidence>
<dbReference type="WBParaSite" id="nRc.2.0.1.t00355-RA">
    <property type="protein sequence ID" value="nRc.2.0.1.t00355-RA"/>
    <property type="gene ID" value="nRc.2.0.1.g00355"/>
</dbReference>
<reference evidence="2" key="1">
    <citation type="submission" date="2022-11" db="UniProtKB">
        <authorList>
            <consortium name="WormBaseParasite"/>
        </authorList>
    </citation>
    <scope>IDENTIFICATION</scope>
</reference>
<accession>A0A915HGC6</accession>
<proteinExistence type="predicted"/>
<dbReference type="AlphaFoldDB" id="A0A915HGC6"/>
<sequence>MFEQRTRSRRVNCDSFGIIKNDGQQGIGIIKKISLNRNDDQIALHSAKIEKISRIHISKPKAANLTPNTHTFTIEAILSNNVIFLKS</sequence>
<organism evidence="1 2">
    <name type="scientific">Romanomermis culicivorax</name>
    <name type="common">Nematode worm</name>
    <dbReference type="NCBI Taxonomy" id="13658"/>
    <lineage>
        <taxon>Eukaryota</taxon>
        <taxon>Metazoa</taxon>
        <taxon>Ecdysozoa</taxon>
        <taxon>Nematoda</taxon>
        <taxon>Enoplea</taxon>
        <taxon>Dorylaimia</taxon>
        <taxon>Mermithida</taxon>
        <taxon>Mermithoidea</taxon>
        <taxon>Mermithidae</taxon>
        <taxon>Romanomermis</taxon>
    </lineage>
</organism>